<sequence length="142" mass="16486">MRKTLTALVFAASLPVLAFAMPGPGGMEGHDGHGKRGGQHHQMFHKDLDLTKEQRSEMRKLMSEQFKAQHEITQRYLDKLPEAERNALTEERKASQEKTHQAMRGLLKPEQQVKFDEAMEKMKEKRAERAEFEKWKADRAQQ</sequence>
<comment type="caution">
    <text evidence="3">The sequence shown here is derived from an EMBL/GenBank/DDBJ whole genome shotgun (WGS) entry which is preliminary data.</text>
</comment>
<evidence type="ECO:0000256" key="1">
    <source>
        <dbReference type="SAM" id="MobiDB-lite"/>
    </source>
</evidence>
<feature type="compositionally biased region" description="Basic and acidic residues" evidence="1">
    <location>
        <begin position="83"/>
        <end position="100"/>
    </location>
</feature>
<accession>A0ABV7T8Q9</accession>
<evidence type="ECO:0000313" key="4">
    <source>
        <dbReference type="Proteomes" id="UP001595630"/>
    </source>
</evidence>
<reference evidence="4" key="1">
    <citation type="journal article" date="2019" name="Int. J. Syst. Evol. Microbiol.">
        <title>The Global Catalogue of Microorganisms (GCM) 10K type strain sequencing project: providing services to taxonomists for standard genome sequencing and annotation.</title>
        <authorList>
            <consortium name="The Broad Institute Genomics Platform"/>
            <consortium name="The Broad Institute Genome Sequencing Center for Infectious Disease"/>
            <person name="Wu L."/>
            <person name="Ma J."/>
        </authorList>
    </citation>
    <scope>NUCLEOTIDE SEQUENCE [LARGE SCALE GENOMIC DNA]</scope>
    <source>
        <strain evidence="4">KCTC 42447</strain>
    </source>
</reference>
<proteinExistence type="predicted"/>
<evidence type="ECO:0000313" key="3">
    <source>
        <dbReference type="EMBL" id="MFC3609610.1"/>
    </source>
</evidence>
<dbReference type="PANTHER" id="PTHR38102:SF1">
    <property type="entry name" value="PERIPLASMIC CHAPERONE SPY"/>
    <property type="match status" value="1"/>
</dbReference>
<feature type="region of interest" description="Disordered" evidence="1">
    <location>
        <begin position="120"/>
        <end position="142"/>
    </location>
</feature>
<feature type="chain" id="PRO_5045337363" evidence="2">
    <location>
        <begin position="21"/>
        <end position="142"/>
    </location>
</feature>
<organism evidence="3 4">
    <name type="scientific">Stutzerimonas tarimensis</name>
    <dbReference type="NCBI Taxonomy" id="1507735"/>
    <lineage>
        <taxon>Bacteria</taxon>
        <taxon>Pseudomonadati</taxon>
        <taxon>Pseudomonadota</taxon>
        <taxon>Gammaproteobacteria</taxon>
        <taxon>Pseudomonadales</taxon>
        <taxon>Pseudomonadaceae</taxon>
        <taxon>Stutzerimonas</taxon>
    </lineage>
</organism>
<dbReference type="RefSeq" id="WP_386367561.1">
    <property type="nucleotide sequence ID" value="NZ_JBHRXZ010000029.1"/>
</dbReference>
<dbReference type="InterPro" id="IPR052211">
    <property type="entry name" value="Cpx_auxiliary_protein"/>
</dbReference>
<name>A0ABV7T8Q9_9GAMM</name>
<feature type="region of interest" description="Disordered" evidence="1">
    <location>
        <begin position="26"/>
        <end position="45"/>
    </location>
</feature>
<protein>
    <submittedName>
        <fullName evidence="3">Spy/CpxP family protein refolding chaperone</fullName>
    </submittedName>
</protein>
<keyword evidence="4" id="KW-1185">Reference proteome</keyword>
<dbReference type="PANTHER" id="PTHR38102">
    <property type="entry name" value="PERIPLASMIC CHAPERONE SPY"/>
    <property type="match status" value="1"/>
</dbReference>
<gene>
    <name evidence="3" type="ORF">ACFOMF_17720</name>
</gene>
<feature type="region of interest" description="Disordered" evidence="1">
    <location>
        <begin position="83"/>
        <end position="105"/>
    </location>
</feature>
<keyword evidence="2" id="KW-0732">Signal</keyword>
<feature type="signal peptide" evidence="2">
    <location>
        <begin position="1"/>
        <end position="20"/>
    </location>
</feature>
<dbReference type="Proteomes" id="UP001595630">
    <property type="component" value="Unassembled WGS sequence"/>
</dbReference>
<dbReference type="EMBL" id="JBHRXZ010000029">
    <property type="protein sequence ID" value="MFC3609610.1"/>
    <property type="molecule type" value="Genomic_DNA"/>
</dbReference>
<evidence type="ECO:0000256" key="2">
    <source>
        <dbReference type="SAM" id="SignalP"/>
    </source>
</evidence>